<organism evidence="3 4">
    <name type="scientific">Limosa lapponica baueri</name>
    <dbReference type="NCBI Taxonomy" id="1758121"/>
    <lineage>
        <taxon>Eukaryota</taxon>
        <taxon>Metazoa</taxon>
        <taxon>Chordata</taxon>
        <taxon>Craniata</taxon>
        <taxon>Vertebrata</taxon>
        <taxon>Euteleostomi</taxon>
        <taxon>Archelosauria</taxon>
        <taxon>Archosauria</taxon>
        <taxon>Dinosauria</taxon>
        <taxon>Saurischia</taxon>
        <taxon>Theropoda</taxon>
        <taxon>Coelurosauria</taxon>
        <taxon>Aves</taxon>
        <taxon>Neognathae</taxon>
        <taxon>Neoaves</taxon>
        <taxon>Charadriiformes</taxon>
        <taxon>Scolopacidae</taxon>
        <taxon>Limosa</taxon>
    </lineage>
</organism>
<feature type="domain" description="Reverse transcriptase" evidence="2">
    <location>
        <begin position="18"/>
        <end position="118"/>
    </location>
</feature>
<dbReference type="OrthoDB" id="10056483at2759"/>
<dbReference type="EMBL" id="KZ516552">
    <property type="protein sequence ID" value="PKU29646.1"/>
    <property type="molecule type" value="Genomic_DNA"/>
</dbReference>
<evidence type="ECO:0000259" key="2">
    <source>
        <dbReference type="Pfam" id="PF00078"/>
    </source>
</evidence>
<accession>A0A2I0T773</accession>
<dbReference type="Proteomes" id="UP000233556">
    <property type="component" value="Unassembled WGS sequence"/>
</dbReference>
<dbReference type="GO" id="GO:0003964">
    <property type="term" value="F:RNA-directed DNA polymerase activity"/>
    <property type="evidence" value="ECO:0007669"/>
    <property type="project" value="UniProtKB-KW"/>
</dbReference>
<keyword evidence="3" id="KW-0548">Nucleotidyltransferase</keyword>
<protein>
    <submittedName>
        <fullName evidence="3">Rna-directed dna polymerase from mobile element jockey-like</fullName>
    </submittedName>
</protein>
<sequence>MATLKESRSTARCPRRDTERPVMSGVPQGLLLGQVLFNIFVGDMDSGIEYSLSKFPDDTKLCGVVNMLEGRDTIQRDLDRLETWACVNLMKFNQGKCKILHLGHGNPKHKSRLGRLRAALKTNNLGVLADNKLNMNSTWSPSAMRTG</sequence>
<keyword evidence="4" id="KW-1185">Reference proteome</keyword>
<reference evidence="4" key="1">
    <citation type="submission" date="2017-11" db="EMBL/GenBank/DDBJ databases">
        <authorList>
            <person name="Lima N.C."/>
            <person name="Parody-Merino A.M."/>
            <person name="Battley P.F."/>
            <person name="Fidler A.E."/>
            <person name="Prosdocimi F."/>
        </authorList>
    </citation>
    <scope>NUCLEOTIDE SEQUENCE [LARGE SCALE GENOMIC DNA]</scope>
</reference>
<gene>
    <name evidence="3" type="ORF">llap_20050</name>
</gene>
<keyword evidence="3" id="KW-0695">RNA-directed DNA polymerase</keyword>
<dbReference type="AlphaFoldDB" id="A0A2I0T773"/>
<evidence type="ECO:0000313" key="3">
    <source>
        <dbReference type="EMBL" id="PKU29646.1"/>
    </source>
</evidence>
<keyword evidence="3" id="KW-0808">Transferase</keyword>
<name>A0A2I0T773_LIMLA</name>
<reference evidence="4" key="2">
    <citation type="submission" date="2017-12" db="EMBL/GenBank/DDBJ databases">
        <title>Genome sequence of the Bar-tailed Godwit (Limosa lapponica baueri).</title>
        <authorList>
            <person name="Lima N.C.B."/>
            <person name="Parody-Merino A.M."/>
            <person name="Battley P.F."/>
            <person name="Fidler A.E."/>
            <person name="Prosdocimi F."/>
        </authorList>
    </citation>
    <scope>NUCLEOTIDE SEQUENCE [LARGE SCALE GENOMIC DNA]</scope>
</reference>
<dbReference type="Pfam" id="PF00078">
    <property type="entry name" value="RVT_1"/>
    <property type="match status" value="1"/>
</dbReference>
<proteinExistence type="predicted"/>
<feature type="region of interest" description="Disordered" evidence="1">
    <location>
        <begin position="1"/>
        <end position="22"/>
    </location>
</feature>
<evidence type="ECO:0000256" key="1">
    <source>
        <dbReference type="SAM" id="MobiDB-lite"/>
    </source>
</evidence>
<dbReference type="PANTHER" id="PTHR33332">
    <property type="entry name" value="REVERSE TRANSCRIPTASE DOMAIN-CONTAINING PROTEIN"/>
    <property type="match status" value="1"/>
</dbReference>
<dbReference type="InterPro" id="IPR000477">
    <property type="entry name" value="RT_dom"/>
</dbReference>
<feature type="compositionally biased region" description="Basic and acidic residues" evidence="1">
    <location>
        <begin position="1"/>
        <end position="20"/>
    </location>
</feature>
<evidence type="ECO:0000313" key="4">
    <source>
        <dbReference type="Proteomes" id="UP000233556"/>
    </source>
</evidence>